<dbReference type="EMBL" id="KL584768">
    <property type="protein sequence ID" value="KEQ92951.1"/>
    <property type="molecule type" value="Genomic_DNA"/>
</dbReference>
<dbReference type="AlphaFoldDB" id="A0A074Z1I2"/>
<reference evidence="1 2" key="1">
    <citation type="journal article" date="2014" name="BMC Genomics">
        <title>Genome sequencing of four Aureobasidium pullulans varieties: biotechnological potential, stress tolerance, and description of new species.</title>
        <authorList>
            <person name="Gostin Ar C."/>
            <person name="Ohm R.A."/>
            <person name="Kogej T."/>
            <person name="Sonjak S."/>
            <person name="Turk M."/>
            <person name="Zajc J."/>
            <person name="Zalar P."/>
            <person name="Grube M."/>
            <person name="Sun H."/>
            <person name="Han J."/>
            <person name="Sharma A."/>
            <person name="Chiniquy J."/>
            <person name="Ngan C.Y."/>
            <person name="Lipzen A."/>
            <person name="Barry K."/>
            <person name="Grigoriev I.V."/>
            <person name="Gunde-Cimerman N."/>
        </authorList>
    </citation>
    <scope>NUCLEOTIDE SEQUENCE [LARGE SCALE GENOMIC DNA]</scope>
    <source>
        <strain evidence="1 2">EXF-2481</strain>
    </source>
</reference>
<evidence type="ECO:0000313" key="1">
    <source>
        <dbReference type="EMBL" id="KEQ92951.1"/>
    </source>
</evidence>
<keyword evidence="2" id="KW-1185">Reference proteome</keyword>
<gene>
    <name evidence="1" type="ORF">AUEXF2481DRAFT_367230</name>
</gene>
<protein>
    <submittedName>
        <fullName evidence="1">Uncharacterized protein</fullName>
    </submittedName>
</protein>
<sequence length="175" mass="20166">MVEFLLKPSEKSPFACWLTCERSRSLCLQPHDNVRQAKGSTPRSLLVRKPMETFSIKQQTQCEARHDKQEIKFLIYLAVCTLDTPASLTLSYSPVDHKFQVLSEHRPSSWVPPYYECCSLASGAENTPDLWRSSVSRVSDRIQHLTHELYLSSIQRFLLRRISAIRFYVTSLVSS</sequence>
<name>A0A074Z1I2_AURSE</name>
<dbReference type="GeneID" id="25365652"/>
<dbReference type="InParanoid" id="A0A074Z1I2"/>
<organism evidence="1 2">
    <name type="scientific">Aureobasidium subglaciale (strain EXF-2481)</name>
    <name type="common">Aureobasidium pullulans var. subglaciale</name>
    <dbReference type="NCBI Taxonomy" id="1043005"/>
    <lineage>
        <taxon>Eukaryota</taxon>
        <taxon>Fungi</taxon>
        <taxon>Dikarya</taxon>
        <taxon>Ascomycota</taxon>
        <taxon>Pezizomycotina</taxon>
        <taxon>Dothideomycetes</taxon>
        <taxon>Dothideomycetidae</taxon>
        <taxon>Dothideales</taxon>
        <taxon>Saccotheciaceae</taxon>
        <taxon>Aureobasidium</taxon>
    </lineage>
</organism>
<dbReference type="HOGENOM" id="CLU_1532237_0_0_1"/>
<dbReference type="Proteomes" id="UP000030641">
    <property type="component" value="Unassembled WGS sequence"/>
</dbReference>
<evidence type="ECO:0000313" key="2">
    <source>
        <dbReference type="Proteomes" id="UP000030641"/>
    </source>
</evidence>
<accession>A0A074Z1I2</accession>
<proteinExistence type="predicted"/>
<dbReference type="RefSeq" id="XP_013341470.1">
    <property type="nucleotide sequence ID" value="XM_013486016.1"/>
</dbReference>